<reference evidence="1" key="1">
    <citation type="journal article" date="2020" name="Stud. Mycol.">
        <title>101 Dothideomycetes genomes: a test case for predicting lifestyles and emergence of pathogens.</title>
        <authorList>
            <person name="Haridas S."/>
            <person name="Albert R."/>
            <person name="Binder M."/>
            <person name="Bloem J."/>
            <person name="Labutti K."/>
            <person name="Salamov A."/>
            <person name="Andreopoulos B."/>
            <person name="Baker S."/>
            <person name="Barry K."/>
            <person name="Bills G."/>
            <person name="Bluhm B."/>
            <person name="Cannon C."/>
            <person name="Castanera R."/>
            <person name="Culley D."/>
            <person name="Daum C."/>
            <person name="Ezra D."/>
            <person name="Gonzalez J."/>
            <person name="Henrissat B."/>
            <person name="Kuo A."/>
            <person name="Liang C."/>
            <person name="Lipzen A."/>
            <person name="Lutzoni F."/>
            <person name="Magnuson J."/>
            <person name="Mondo S."/>
            <person name="Nolan M."/>
            <person name="Ohm R."/>
            <person name="Pangilinan J."/>
            <person name="Park H.-J."/>
            <person name="Ramirez L."/>
            <person name="Alfaro M."/>
            <person name="Sun H."/>
            <person name="Tritt A."/>
            <person name="Yoshinaga Y."/>
            <person name="Zwiers L.-H."/>
            <person name="Turgeon B."/>
            <person name="Goodwin S."/>
            <person name="Spatafora J."/>
            <person name="Crous P."/>
            <person name="Grigoriev I."/>
        </authorList>
    </citation>
    <scope>NUCLEOTIDE SEQUENCE</scope>
    <source>
        <strain evidence="1">CBS 269.34</strain>
    </source>
</reference>
<keyword evidence="2" id="KW-1185">Reference proteome</keyword>
<proteinExistence type="predicted"/>
<gene>
    <name evidence="1" type="ORF">BU16DRAFT_523068</name>
</gene>
<dbReference type="EMBL" id="MU004183">
    <property type="protein sequence ID" value="KAF2500263.1"/>
    <property type="molecule type" value="Genomic_DNA"/>
</dbReference>
<dbReference type="OrthoDB" id="9986861at2759"/>
<evidence type="ECO:0000313" key="2">
    <source>
        <dbReference type="Proteomes" id="UP000799750"/>
    </source>
</evidence>
<dbReference type="Proteomes" id="UP000799750">
    <property type="component" value="Unassembled WGS sequence"/>
</dbReference>
<dbReference type="AlphaFoldDB" id="A0A6A6R952"/>
<evidence type="ECO:0000313" key="1">
    <source>
        <dbReference type="EMBL" id="KAF2500263.1"/>
    </source>
</evidence>
<name>A0A6A6R952_9PEZI</name>
<accession>A0A6A6R952</accession>
<protein>
    <submittedName>
        <fullName evidence="1">Uncharacterized protein</fullName>
    </submittedName>
</protein>
<organism evidence="1 2">
    <name type="scientific">Lophium mytilinum</name>
    <dbReference type="NCBI Taxonomy" id="390894"/>
    <lineage>
        <taxon>Eukaryota</taxon>
        <taxon>Fungi</taxon>
        <taxon>Dikarya</taxon>
        <taxon>Ascomycota</taxon>
        <taxon>Pezizomycotina</taxon>
        <taxon>Dothideomycetes</taxon>
        <taxon>Pleosporomycetidae</taxon>
        <taxon>Mytilinidiales</taxon>
        <taxon>Mytilinidiaceae</taxon>
        <taxon>Lophium</taxon>
    </lineage>
</organism>
<sequence length="132" mass="15006">MAPCFLLIGIAWDQYEALVGADKAEEMIARVKVALARDEQHFKDAGLEYQYLDYAPGESMSRLEKVLEEKEWSGVCIGIGIRANRQFTPLFESLVNTVHEKSPRTKLLFNTQPDDTIEAAKRWFPEANDGKK</sequence>